<sequence>MVLPIANKNAQAANDAITTLLVPIKHWVKTLTFDNGREFSWHNKLAETLSCCTYFAKPYHSWECGLNENHNEPLRQFFPKQMVLDKVNEKEVFKATDLMNNRPRKCLGYKTPFEVFAELTGKDYFLN</sequence>
<keyword evidence="3" id="KW-1185">Reference proteome</keyword>
<dbReference type="PANTHER" id="PTHR10948:SF23">
    <property type="entry name" value="TRANSPOSASE INSI FOR INSERTION SEQUENCE ELEMENT IS30A-RELATED"/>
    <property type="match status" value="1"/>
</dbReference>
<reference evidence="2 3" key="1">
    <citation type="submission" date="2020-05" db="EMBL/GenBank/DDBJ databases">
        <authorList>
            <person name="Petersen J."/>
            <person name="Sayavedra L."/>
        </authorList>
    </citation>
    <scope>NUCLEOTIDE SEQUENCE [LARGE SCALE GENOMIC DNA]</scope>
    <source>
        <strain evidence="2">B azoricus SOX ET2 1586I</strain>
    </source>
</reference>
<dbReference type="InterPro" id="IPR051917">
    <property type="entry name" value="Transposase-Integrase"/>
</dbReference>
<dbReference type="PROSITE" id="PS50994">
    <property type="entry name" value="INTEGRASE"/>
    <property type="match status" value="1"/>
</dbReference>
<dbReference type="InterPro" id="IPR012337">
    <property type="entry name" value="RNaseH-like_sf"/>
</dbReference>
<feature type="domain" description="Integrase catalytic" evidence="1">
    <location>
        <begin position="1"/>
        <end position="120"/>
    </location>
</feature>
<name>A0ABM8MA48_9GAMM</name>
<dbReference type="InterPro" id="IPR036397">
    <property type="entry name" value="RNaseH_sf"/>
</dbReference>
<dbReference type="NCBIfam" id="NF033563">
    <property type="entry name" value="transpos_IS30"/>
    <property type="match status" value="1"/>
</dbReference>
<evidence type="ECO:0000259" key="1">
    <source>
        <dbReference type="PROSITE" id="PS50994"/>
    </source>
</evidence>
<evidence type="ECO:0000313" key="2">
    <source>
        <dbReference type="EMBL" id="CAB5507600.1"/>
    </source>
</evidence>
<dbReference type="InterPro" id="IPR053392">
    <property type="entry name" value="Transposase_IS30-like"/>
</dbReference>
<organism evidence="2 3">
    <name type="scientific">Bathymodiolus thermophilus thioautotrophic gill symbiont</name>
    <dbReference type="NCBI Taxonomy" id="2360"/>
    <lineage>
        <taxon>Bacteria</taxon>
        <taxon>Pseudomonadati</taxon>
        <taxon>Pseudomonadota</taxon>
        <taxon>Gammaproteobacteria</taxon>
        <taxon>sulfur-oxidizing symbionts</taxon>
    </lineage>
</organism>
<dbReference type="InterPro" id="IPR001584">
    <property type="entry name" value="Integrase_cat-core"/>
</dbReference>
<comment type="caution">
    <text evidence="2">The sequence shown here is derived from an EMBL/GenBank/DDBJ whole genome shotgun (WGS) entry which is preliminary data.</text>
</comment>
<gene>
    <name evidence="2" type="ORF">AZO1586I_1916</name>
</gene>
<dbReference type="Proteomes" id="UP000626656">
    <property type="component" value="Unassembled WGS sequence"/>
</dbReference>
<dbReference type="Gene3D" id="3.30.420.10">
    <property type="entry name" value="Ribonuclease H-like superfamily/Ribonuclease H"/>
    <property type="match status" value="1"/>
</dbReference>
<dbReference type="PANTHER" id="PTHR10948">
    <property type="entry name" value="TRANSPOSASE"/>
    <property type="match status" value="1"/>
</dbReference>
<proteinExistence type="predicted"/>
<dbReference type="SUPFAM" id="SSF53098">
    <property type="entry name" value="Ribonuclease H-like"/>
    <property type="match status" value="1"/>
</dbReference>
<evidence type="ECO:0000313" key="3">
    <source>
        <dbReference type="Proteomes" id="UP000626656"/>
    </source>
</evidence>
<dbReference type="EMBL" id="CAHJWF010000437">
    <property type="protein sequence ID" value="CAB5507600.1"/>
    <property type="molecule type" value="Genomic_DNA"/>
</dbReference>
<accession>A0ABM8MA48</accession>
<protein>
    <submittedName>
        <fullName evidence="2">Transposase IS (ACLAME 657)</fullName>
    </submittedName>
</protein>